<evidence type="ECO:0000313" key="2">
    <source>
        <dbReference type="Proteomes" id="UP000790377"/>
    </source>
</evidence>
<keyword evidence="2" id="KW-1185">Reference proteome</keyword>
<reference evidence="1" key="1">
    <citation type="journal article" date="2021" name="New Phytol.">
        <title>Evolutionary innovations through gain and loss of genes in the ectomycorrhizal Boletales.</title>
        <authorList>
            <person name="Wu G."/>
            <person name="Miyauchi S."/>
            <person name="Morin E."/>
            <person name="Kuo A."/>
            <person name="Drula E."/>
            <person name="Varga T."/>
            <person name="Kohler A."/>
            <person name="Feng B."/>
            <person name="Cao Y."/>
            <person name="Lipzen A."/>
            <person name="Daum C."/>
            <person name="Hundley H."/>
            <person name="Pangilinan J."/>
            <person name="Johnson J."/>
            <person name="Barry K."/>
            <person name="LaButti K."/>
            <person name="Ng V."/>
            <person name="Ahrendt S."/>
            <person name="Min B."/>
            <person name="Choi I.G."/>
            <person name="Park H."/>
            <person name="Plett J.M."/>
            <person name="Magnuson J."/>
            <person name="Spatafora J.W."/>
            <person name="Nagy L.G."/>
            <person name="Henrissat B."/>
            <person name="Grigoriev I.V."/>
            <person name="Yang Z.L."/>
            <person name="Xu J."/>
            <person name="Martin F.M."/>
        </authorList>
    </citation>
    <scope>NUCLEOTIDE SEQUENCE</scope>
    <source>
        <strain evidence="1">ATCC 28755</strain>
    </source>
</reference>
<dbReference type="Proteomes" id="UP000790377">
    <property type="component" value="Unassembled WGS sequence"/>
</dbReference>
<accession>A0ACB8A7H7</accession>
<organism evidence="1 2">
    <name type="scientific">Hygrophoropsis aurantiaca</name>
    <dbReference type="NCBI Taxonomy" id="72124"/>
    <lineage>
        <taxon>Eukaryota</taxon>
        <taxon>Fungi</taxon>
        <taxon>Dikarya</taxon>
        <taxon>Basidiomycota</taxon>
        <taxon>Agaricomycotina</taxon>
        <taxon>Agaricomycetes</taxon>
        <taxon>Agaricomycetidae</taxon>
        <taxon>Boletales</taxon>
        <taxon>Coniophorineae</taxon>
        <taxon>Hygrophoropsidaceae</taxon>
        <taxon>Hygrophoropsis</taxon>
    </lineage>
</organism>
<dbReference type="EMBL" id="MU267784">
    <property type="protein sequence ID" value="KAH7909007.1"/>
    <property type="molecule type" value="Genomic_DNA"/>
</dbReference>
<evidence type="ECO:0000313" key="1">
    <source>
        <dbReference type="EMBL" id="KAH7909007.1"/>
    </source>
</evidence>
<sequence>MAYPQARRRQPKPRSDNNRDSTLVRASVLETALELGVAHNSTVANWIFNNPLAEGLEDESEPVWQPKESQRATPTLILGSNTTSDESSSLSSPQTYVAASVVQTPVIESPTMPHIHFDDVKPLEPLTPSLSPSQKTRPEVYESDEGKSKKSGESTGTWARKLQPNRKPADDSGYLSEGQYLTDEKTLGKQSKEKSKTKPKSTPTTPKKQDSAKAQKQSSPNPREGSTERGYVSDGGYMSASSSKSKGSKKSKAMSFFRRKNKNKGGQQDSDDEDDRIPPVPPMPLPAVPSSPKPLRHHPGAAPSSPTRTGFYPLSLPFSAGSTSVGSSEMEKRKGIAPLNSPRPSDTSSKPPSLTLSPPPTSKFARSVRPIDSPNTPLSVSIFPPTPLSAATFPGNSVSASTLPNTPISASGSSHSVPRLSFPSSRHGPPPAPPPNQPLPQLPPSPSRPVPSRPIPALPSAVSNSVPRRVPSPSPLGMRGAKVDISPPRSQPFPPRPIPPHSAIDPFLAPIIPLGRFNADGTARRYNSSATESNVELRPAGHQHSSALRKQRSDAALDVSRNADKDKELGKTENQPEPDFVSNAVGARTTPPPYSQKQVSLSHGLPSSPHPNRRGFDLPQPPPLHAIQSSSRPSERDSKFHEHLSSVSSNTLAQILNTPLTPRRPPSNGSGSNRTHSSEPSSVSRQSSSEQSFGQVMRSSQSSYGQPSAKPSFTSTDLDSLRRLEQGYSRPVKSSFHDSDSEDDGGRIAEPDDDDASFYPSDEKTAGRRTMYLVENGGESGDFDEDSFDFSLGAHMSSR</sequence>
<comment type="caution">
    <text evidence="1">The sequence shown here is derived from an EMBL/GenBank/DDBJ whole genome shotgun (WGS) entry which is preliminary data.</text>
</comment>
<protein>
    <submittedName>
        <fullName evidence="1">Uncharacterized protein</fullName>
    </submittedName>
</protein>
<name>A0ACB8A7H7_9AGAM</name>
<gene>
    <name evidence="1" type="ORF">BJ138DRAFT_1127993</name>
</gene>
<proteinExistence type="predicted"/>